<dbReference type="Proteomes" id="UP000186168">
    <property type="component" value="Unassembled WGS sequence"/>
</dbReference>
<gene>
    <name evidence="1" type="ORF">SPAR_38799</name>
</gene>
<keyword evidence="2" id="KW-1185">Reference proteome</keyword>
<dbReference type="AlphaFoldDB" id="A0A1R1S6Z0"/>
<proteinExistence type="predicted"/>
<dbReference type="GeneID" id="96742512"/>
<protein>
    <submittedName>
        <fullName evidence="1">Uncharacterized protein</fullName>
    </submittedName>
</protein>
<dbReference type="STRING" id="67365.GCA_001704635_04877"/>
<dbReference type="EMBL" id="ASQP01000500">
    <property type="protein sequence ID" value="OMI33968.1"/>
    <property type="molecule type" value="Genomic_DNA"/>
</dbReference>
<evidence type="ECO:0000313" key="1">
    <source>
        <dbReference type="EMBL" id="OMI33968.1"/>
    </source>
</evidence>
<accession>A0A1R1S6Z0</accession>
<organism evidence="1 2">
    <name type="scientific">Streptomyces sparsogenes DSM 40356</name>
    <dbReference type="NCBI Taxonomy" id="1331668"/>
    <lineage>
        <taxon>Bacteria</taxon>
        <taxon>Bacillati</taxon>
        <taxon>Actinomycetota</taxon>
        <taxon>Actinomycetes</taxon>
        <taxon>Kitasatosporales</taxon>
        <taxon>Streptomycetaceae</taxon>
        <taxon>Streptomyces</taxon>
    </lineage>
</organism>
<name>A0A1R1S6Z0_9ACTN</name>
<sequence length="60" mass="5918">MTDTSPCPASPRALSAQGLCVADPPPVGGPDADDLVIEDLSADPWPAPALGICICTISAG</sequence>
<comment type="caution">
    <text evidence="1">The sequence shown here is derived from an EMBL/GenBank/DDBJ whole genome shotgun (WGS) entry which is preliminary data.</text>
</comment>
<evidence type="ECO:0000313" key="2">
    <source>
        <dbReference type="Proteomes" id="UP000186168"/>
    </source>
</evidence>
<dbReference type="RefSeq" id="WP_065959756.1">
    <property type="nucleotide sequence ID" value="NZ_ASQP01000500.1"/>
</dbReference>
<reference evidence="1 2" key="1">
    <citation type="submission" date="2013-05" db="EMBL/GenBank/DDBJ databases">
        <title>Genome sequence of Streptomyces sparsogenes DSM 40356.</title>
        <authorList>
            <person name="Coyne S."/>
            <person name="Seebeck F.P."/>
        </authorList>
    </citation>
    <scope>NUCLEOTIDE SEQUENCE [LARGE SCALE GENOMIC DNA]</scope>
    <source>
        <strain evidence="1 2">DSM 40356</strain>
    </source>
</reference>